<evidence type="ECO:0000256" key="7">
    <source>
        <dbReference type="ARBA" id="ARBA00022982"/>
    </source>
</evidence>
<evidence type="ECO:0000259" key="14">
    <source>
        <dbReference type="PROSITE" id="PS51384"/>
    </source>
</evidence>
<keyword evidence="6 13" id="KW-0812">Transmembrane</keyword>
<feature type="transmembrane region" description="Helical" evidence="13">
    <location>
        <begin position="215"/>
        <end position="233"/>
    </location>
</feature>
<evidence type="ECO:0000256" key="13">
    <source>
        <dbReference type="SAM" id="Phobius"/>
    </source>
</evidence>
<dbReference type="PANTHER" id="PTHR32361:SF23">
    <property type="entry name" value="FERRIC-CHELATE REDUCTASE"/>
    <property type="match status" value="1"/>
</dbReference>
<comment type="catalytic activity">
    <reaction evidence="12">
        <text>2 a Fe(II)-siderophore + NADP(+) + H(+) = 2 a Fe(III)-siderophore + NADPH</text>
        <dbReference type="Rhea" id="RHEA:28795"/>
        <dbReference type="Rhea" id="RHEA-COMP:11342"/>
        <dbReference type="Rhea" id="RHEA-COMP:11344"/>
        <dbReference type="ChEBI" id="CHEBI:15378"/>
        <dbReference type="ChEBI" id="CHEBI:29033"/>
        <dbReference type="ChEBI" id="CHEBI:29034"/>
        <dbReference type="ChEBI" id="CHEBI:57783"/>
        <dbReference type="ChEBI" id="CHEBI:58349"/>
        <dbReference type="EC" id="1.16.1.9"/>
    </reaction>
</comment>
<reference evidence="15" key="1">
    <citation type="journal article" date="2020" name="Stud. Mycol.">
        <title>101 Dothideomycetes genomes: a test case for predicting lifestyles and emergence of pathogens.</title>
        <authorList>
            <person name="Haridas S."/>
            <person name="Albert R."/>
            <person name="Binder M."/>
            <person name="Bloem J."/>
            <person name="Labutti K."/>
            <person name="Salamov A."/>
            <person name="Andreopoulos B."/>
            <person name="Baker S."/>
            <person name="Barry K."/>
            <person name="Bills G."/>
            <person name="Bluhm B."/>
            <person name="Cannon C."/>
            <person name="Castanera R."/>
            <person name="Culley D."/>
            <person name="Daum C."/>
            <person name="Ezra D."/>
            <person name="Gonzalez J."/>
            <person name="Henrissat B."/>
            <person name="Kuo A."/>
            <person name="Liang C."/>
            <person name="Lipzen A."/>
            <person name="Lutzoni F."/>
            <person name="Magnuson J."/>
            <person name="Mondo S."/>
            <person name="Nolan M."/>
            <person name="Ohm R."/>
            <person name="Pangilinan J."/>
            <person name="Park H.-J."/>
            <person name="Ramirez L."/>
            <person name="Alfaro M."/>
            <person name="Sun H."/>
            <person name="Tritt A."/>
            <person name="Yoshinaga Y."/>
            <person name="Zwiers L.-H."/>
            <person name="Turgeon B."/>
            <person name="Goodwin S."/>
            <person name="Spatafora J."/>
            <person name="Crous P."/>
            <person name="Grigoriev I."/>
        </authorList>
    </citation>
    <scope>NUCLEOTIDE SEQUENCE</scope>
    <source>
        <strain evidence="15">CBS 116435</strain>
    </source>
</reference>
<dbReference type="SUPFAM" id="SSF52343">
    <property type="entry name" value="Ferredoxin reductase-like, C-terminal NADP-linked domain"/>
    <property type="match status" value="1"/>
</dbReference>
<keyword evidence="11 13" id="KW-0472">Membrane</keyword>
<comment type="caution">
    <text evidence="15">The sequence shown here is derived from an EMBL/GenBank/DDBJ whole genome shotgun (WGS) entry which is preliminary data.</text>
</comment>
<dbReference type="PROSITE" id="PS51384">
    <property type="entry name" value="FAD_FR"/>
    <property type="match status" value="1"/>
</dbReference>
<dbReference type="GO" id="GO:0006879">
    <property type="term" value="P:intracellular iron ion homeostasis"/>
    <property type="evidence" value="ECO:0007669"/>
    <property type="project" value="TreeGrafter"/>
</dbReference>
<gene>
    <name evidence="15" type="ORF">K431DRAFT_281633</name>
</gene>
<dbReference type="PANTHER" id="PTHR32361">
    <property type="entry name" value="FERRIC/CUPRIC REDUCTASE TRANSMEMBRANE COMPONENT"/>
    <property type="match status" value="1"/>
</dbReference>
<feature type="transmembrane region" description="Helical" evidence="13">
    <location>
        <begin position="253"/>
        <end position="273"/>
    </location>
</feature>
<dbReference type="InterPro" id="IPR013130">
    <property type="entry name" value="Fe3_Rdtase_TM_dom"/>
</dbReference>
<dbReference type="InterPro" id="IPR013121">
    <property type="entry name" value="Fe_red_NAD-bd_6"/>
</dbReference>
<dbReference type="Pfam" id="PF01794">
    <property type="entry name" value="Ferric_reduct"/>
    <property type="match status" value="1"/>
</dbReference>
<accession>A0A9P4UTF5</accession>
<dbReference type="GO" id="GO:0015677">
    <property type="term" value="P:copper ion import"/>
    <property type="evidence" value="ECO:0007669"/>
    <property type="project" value="TreeGrafter"/>
</dbReference>
<evidence type="ECO:0000256" key="3">
    <source>
        <dbReference type="ARBA" id="ARBA00012668"/>
    </source>
</evidence>
<dbReference type="CDD" id="cd06186">
    <property type="entry name" value="NOX_Duox_like_FAD_NADP"/>
    <property type="match status" value="1"/>
</dbReference>
<feature type="transmembrane region" description="Helical" evidence="13">
    <location>
        <begin position="170"/>
        <end position="194"/>
    </location>
</feature>
<dbReference type="GO" id="GO:0052851">
    <property type="term" value="F:ferric-chelate reductase (NADPH) activity"/>
    <property type="evidence" value="ECO:0007669"/>
    <property type="project" value="UniProtKB-EC"/>
</dbReference>
<comment type="subcellular location">
    <subcellularLocation>
        <location evidence="1">Cell membrane</location>
        <topology evidence="1">Multi-pass membrane protein</topology>
    </subcellularLocation>
</comment>
<dbReference type="SUPFAM" id="SSF63380">
    <property type="entry name" value="Riboflavin synthase domain-like"/>
    <property type="match status" value="1"/>
</dbReference>
<name>A0A9P4UTF5_9PEZI</name>
<organism evidence="15 16">
    <name type="scientific">Polychaeton citri CBS 116435</name>
    <dbReference type="NCBI Taxonomy" id="1314669"/>
    <lineage>
        <taxon>Eukaryota</taxon>
        <taxon>Fungi</taxon>
        <taxon>Dikarya</taxon>
        <taxon>Ascomycota</taxon>
        <taxon>Pezizomycotina</taxon>
        <taxon>Dothideomycetes</taxon>
        <taxon>Dothideomycetidae</taxon>
        <taxon>Capnodiales</taxon>
        <taxon>Capnodiaceae</taxon>
        <taxon>Polychaeton</taxon>
    </lineage>
</organism>
<comment type="similarity">
    <text evidence="2">Belongs to the ferric reductase (FRE) family.</text>
</comment>
<keyword evidence="4" id="KW-0813">Transport</keyword>
<evidence type="ECO:0000256" key="6">
    <source>
        <dbReference type="ARBA" id="ARBA00022692"/>
    </source>
</evidence>
<evidence type="ECO:0000256" key="4">
    <source>
        <dbReference type="ARBA" id="ARBA00022448"/>
    </source>
</evidence>
<dbReference type="Gene3D" id="2.40.30.10">
    <property type="entry name" value="Translation factors"/>
    <property type="match status" value="1"/>
</dbReference>
<dbReference type="SFLD" id="SFLDS00052">
    <property type="entry name" value="Ferric_Reductase_Domain"/>
    <property type="match status" value="1"/>
</dbReference>
<evidence type="ECO:0000313" key="16">
    <source>
        <dbReference type="Proteomes" id="UP000799441"/>
    </source>
</evidence>
<evidence type="ECO:0000256" key="10">
    <source>
        <dbReference type="ARBA" id="ARBA00023065"/>
    </source>
</evidence>
<evidence type="ECO:0000256" key="2">
    <source>
        <dbReference type="ARBA" id="ARBA00006278"/>
    </source>
</evidence>
<evidence type="ECO:0000256" key="12">
    <source>
        <dbReference type="ARBA" id="ARBA00048483"/>
    </source>
</evidence>
<keyword evidence="7" id="KW-0249">Electron transport</keyword>
<dbReference type="Pfam" id="PF08030">
    <property type="entry name" value="NAD_binding_6"/>
    <property type="match status" value="1"/>
</dbReference>
<feature type="domain" description="FAD-binding FR-type" evidence="14">
    <location>
        <begin position="335"/>
        <end position="461"/>
    </location>
</feature>
<feature type="transmembrane region" description="Helical" evidence="13">
    <location>
        <begin position="135"/>
        <end position="158"/>
    </location>
</feature>
<dbReference type="Pfam" id="PF08022">
    <property type="entry name" value="FAD_binding_8"/>
    <property type="match status" value="1"/>
</dbReference>
<feature type="transmembrane region" description="Helical" evidence="13">
    <location>
        <begin position="62"/>
        <end position="83"/>
    </location>
</feature>
<evidence type="ECO:0000256" key="11">
    <source>
        <dbReference type="ARBA" id="ARBA00023136"/>
    </source>
</evidence>
<keyword evidence="8 13" id="KW-1133">Transmembrane helix</keyword>
<evidence type="ECO:0000256" key="8">
    <source>
        <dbReference type="ARBA" id="ARBA00022989"/>
    </source>
</evidence>
<sequence>MSRNSIKWTWPENPDQVNITLLPLSDPLCANNKCHAFAKAHKASQGRMSWASQFLYGEWVSWYYLAVLGTAMILYCCSLLRAVRMTRKVQSRDPAQTAPGQAQADLFDRAVALCRAFSYRRASGALGRYFGQHSLLVWLLIAVSFALSIVACFAQHPYYRESRGYGSPPLGVRAGLAGVAMTPITLALSGKYNLVTMLTGISYEKLNVLHRWAGYIYLFFGTVHTVPFLVNALASGGWKRVYYQIYYVGSYEYTGIAPFAVLVFLSTFSIPWIRRKRYEIFKHSHVLAALAFLGTMFWHAGNEGNSWYYLYVTVAIWVIQLYGRLQHKMGAFERRRNALAQVEVLENASDATKVMLLSVSVADAIEWSPGQHVFLRFPSLGLIENHPLTIASLPKMTGKNEMRFIIRPYDGLTGRLYRFVVDNAGDKNPKPVEQSVSAGVVKARAALPMLFDGPYGGIPQSRSLHQRFDRAILVCGGGGISTGLPWLKHFAAHMTDYEKTCKLQTVVFIWCIRRASMLAWCQDEITRLSQQGTSDIRIRVYVTGGVGKGQIDGLPEVANVSGRTSDEQQAGQEIGLSLDDKTEARSAMRHDSMGEFTPRNKLQTHYGRPNLDDVLDKTSSGRRNLIIGCGPESMKIDLSNAAARLQSRVHRNLTAEVALHTETFGW</sequence>
<evidence type="ECO:0000256" key="5">
    <source>
        <dbReference type="ARBA" id="ARBA00022475"/>
    </source>
</evidence>
<dbReference type="Gene3D" id="3.40.50.80">
    <property type="entry name" value="Nucleotide-binding domain of ferredoxin-NADP reductase (FNR) module"/>
    <property type="match status" value="1"/>
</dbReference>
<proteinExistence type="inferred from homology"/>
<keyword evidence="10" id="KW-0406">Ion transport</keyword>
<dbReference type="EC" id="1.16.1.9" evidence="3"/>
<dbReference type="GO" id="GO:0005886">
    <property type="term" value="C:plasma membrane"/>
    <property type="evidence" value="ECO:0007669"/>
    <property type="project" value="UniProtKB-SubCell"/>
</dbReference>
<dbReference type="InterPro" id="IPR017938">
    <property type="entry name" value="Riboflavin_synthase-like_b-brl"/>
</dbReference>
<dbReference type="InterPro" id="IPR039261">
    <property type="entry name" value="FNR_nucleotide-bd"/>
</dbReference>
<dbReference type="InterPro" id="IPR013112">
    <property type="entry name" value="FAD-bd_8"/>
</dbReference>
<dbReference type="InterPro" id="IPR017927">
    <property type="entry name" value="FAD-bd_FR_type"/>
</dbReference>
<dbReference type="InterPro" id="IPR051410">
    <property type="entry name" value="Ferric/Cupric_Reductase"/>
</dbReference>
<dbReference type="Proteomes" id="UP000799441">
    <property type="component" value="Unassembled WGS sequence"/>
</dbReference>
<keyword evidence="16" id="KW-1185">Reference proteome</keyword>
<evidence type="ECO:0000256" key="9">
    <source>
        <dbReference type="ARBA" id="ARBA00023002"/>
    </source>
</evidence>
<dbReference type="SFLD" id="SFLDG01168">
    <property type="entry name" value="Ferric_reductase_subgroup_(FRE"/>
    <property type="match status" value="1"/>
</dbReference>
<dbReference type="OrthoDB" id="17725at2759"/>
<dbReference type="AlphaFoldDB" id="A0A9P4UTF5"/>
<keyword evidence="9" id="KW-0560">Oxidoreductase</keyword>
<evidence type="ECO:0000313" key="15">
    <source>
        <dbReference type="EMBL" id="KAF2724681.1"/>
    </source>
</evidence>
<feature type="transmembrane region" description="Helical" evidence="13">
    <location>
        <begin position="307"/>
        <end position="325"/>
    </location>
</feature>
<dbReference type="GO" id="GO:0006826">
    <property type="term" value="P:iron ion transport"/>
    <property type="evidence" value="ECO:0007669"/>
    <property type="project" value="UniProtKB-ARBA"/>
</dbReference>
<evidence type="ECO:0000256" key="1">
    <source>
        <dbReference type="ARBA" id="ARBA00004651"/>
    </source>
</evidence>
<dbReference type="EMBL" id="MU003770">
    <property type="protein sequence ID" value="KAF2724681.1"/>
    <property type="molecule type" value="Genomic_DNA"/>
</dbReference>
<feature type="transmembrane region" description="Helical" evidence="13">
    <location>
        <begin position="285"/>
        <end position="301"/>
    </location>
</feature>
<keyword evidence="5" id="KW-1003">Cell membrane</keyword>
<protein>
    <recommendedName>
        <fullName evidence="3">ferric-chelate reductase (NADPH)</fullName>
        <ecNumber evidence="3">1.16.1.9</ecNumber>
    </recommendedName>
</protein>